<keyword evidence="4" id="KW-1185">Reference proteome</keyword>
<dbReference type="Gramene" id="PNT72439">
    <property type="protein sequence ID" value="PNT72439"/>
    <property type="gene ID" value="BRADI_2g44280v3"/>
</dbReference>
<dbReference type="EMBL" id="CM000881">
    <property type="protein sequence ID" value="PNT72439.1"/>
    <property type="molecule type" value="Genomic_DNA"/>
</dbReference>
<dbReference type="InterPro" id="IPR036047">
    <property type="entry name" value="F-box-like_dom_sf"/>
</dbReference>
<dbReference type="Proteomes" id="UP000008810">
    <property type="component" value="Chromosome 2"/>
</dbReference>
<dbReference type="PANTHER" id="PTHR33207">
    <property type="entry name" value="F-BOX DOMAIN CONTAINING PROTEIN-RELATED"/>
    <property type="match status" value="1"/>
</dbReference>
<gene>
    <name evidence="2" type="ORF">BRADI_2g44280v3</name>
</gene>
<accession>A0A2K2DDU6</accession>
<evidence type="ECO:0000313" key="2">
    <source>
        <dbReference type="EMBL" id="PNT72439.1"/>
    </source>
</evidence>
<organism evidence="2">
    <name type="scientific">Brachypodium distachyon</name>
    <name type="common">Purple false brome</name>
    <name type="synonym">Trachynia distachya</name>
    <dbReference type="NCBI Taxonomy" id="15368"/>
    <lineage>
        <taxon>Eukaryota</taxon>
        <taxon>Viridiplantae</taxon>
        <taxon>Streptophyta</taxon>
        <taxon>Embryophyta</taxon>
        <taxon>Tracheophyta</taxon>
        <taxon>Spermatophyta</taxon>
        <taxon>Magnoliopsida</taxon>
        <taxon>Liliopsida</taxon>
        <taxon>Poales</taxon>
        <taxon>Poaceae</taxon>
        <taxon>BOP clade</taxon>
        <taxon>Pooideae</taxon>
        <taxon>Stipodae</taxon>
        <taxon>Brachypodieae</taxon>
        <taxon>Brachypodium</taxon>
    </lineage>
</organism>
<protein>
    <recommendedName>
        <fullName evidence="5">F-box domain-containing protein</fullName>
    </recommendedName>
</protein>
<evidence type="ECO:0008006" key="5">
    <source>
        <dbReference type="Google" id="ProtNLM"/>
    </source>
</evidence>
<evidence type="ECO:0000256" key="1">
    <source>
        <dbReference type="SAM" id="MobiDB-lite"/>
    </source>
</evidence>
<dbReference type="AlphaFoldDB" id="A0A2K2DDU6"/>
<dbReference type="EnsemblPlants" id="PNT72439">
    <property type="protein sequence ID" value="PNT72439"/>
    <property type="gene ID" value="BRADI_2g44280v3"/>
</dbReference>
<dbReference type="OrthoDB" id="694358at2759"/>
<sequence length="319" mass="35496">MASQHAPPPPAKLPTAAPTTIHALDEDLLREVFVRLPSLPSLVRAALTCSTFLHVVRSSPAFRRRFKELHRPRFLGLFTQRRDADIPSFAAHHRRNGDLAAVVRGGDFSLAGLPDPDCVGDNQGVYDDNEDCRKDDSQDNDDDEEDENDEEEEEEGGGGRTKLSPPAYNPITRALRLFPLPPDVIPDSFYFEFHIVFSEDDPNSFSVVCFSFGLSISYDFSFGSSRPRIAIISSDSTKWQIFPMTANMGTTGKMVNGSVYWTHPRKPYMTVFNTATLQFSQMQLAPLLEDCHGNFVVGNTKDGRLCIVSPDMWGDDMGG</sequence>
<feature type="compositionally biased region" description="Acidic residues" evidence="1">
    <location>
        <begin position="138"/>
        <end position="156"/>
    </location>
</feature>
<dbReference type="SUPFAM" id="SSF81383">
    <property type="entry name" value="F-box domain"/>
    <property type="match status" value="1"/>
</dbReference>
<name>A0A2K2DDU6_BRADI</name>
<reference evidence="2" key="2">
    <citation type="submission" date="2017-06" db="EMBL/GenBank/DDBJ databases">
        <title>WGS assembly of Brachypodium distachyon.</title>
        <authorList>
            <consortium name="The International Brachypodium Initiative"/>
            <person name="Lucas S."/>
            <person name="Harmon-Smith M."/>
            <person name="Lail K."/>
            <person name="Tice H."/>
            <person name="Grimwood J."/>
            <person name="Bruce D."/>
            <person name="Barry K."/>
            <person name="Shu S."/>
            <person name="Lindquist E."/>
            <person name="Wang M."/>
            <person name="Pitluck S."/>
            <person name="Vogel J.P."/>
            <person name="Garvin D.F."/>
            <person name="Mockler T.C."/>
            <person name="Schmutz J."/>
            <person name="Rokhsar D."/>
            <person name="Bevan M.W."/>
        </authorList>
    </citation>
    <scope>NUCLEOTIDE SEQUENCE</scope>
    <source>
        <strain evidence="2">Bd21</strain>
    </source>
</reference>
<feature type="region of interest" description="Disordered" evidence="1">
    <location>
        <begin position="119"/>
        <end position="167"/>
    </location>
</feature>
<proteinExistence type="predicted"/>
<evidence type="ECO:0000313" key="3">
    <source>
        <dbReference type="EnsemblPlants" id="PNT72439"/>
    </source>
</evidence>
<evidence type="ECO:0000313" key="4">
    <source>
        <dbReference type="Proteomes" id="UP000008810"/>
    </source>
</evidence>
<reference evidence="3" key="3">
    <citation type="submission" date="2018-08" db="UniProtKB">
        <authorList>
            <consortium name="EnsemblPlants"/>
        </authorList>
    </citation>
    <scope>IDENTIFICATION</scope>
    <source>
        <strain evidence="3">cv. Bd21</strain>
    </source>
</reference>
<dbReference type="InParanoid" id="A0A2K2DDU6"/>
<reference evidence="2 3" key="1">
    <citation type="journal article" date="2010" name="Nature">
        <title>Genome sequencing and analysis of the model grass Brachypodium distachyon.</title>
        <authorList>
            <consortium name="International Brachypodium Initiative"/>
        </authorList>
    </citation>
    <scope>NUCLEOTIDE SEQUENCE [LARGE SCALE GENOMIC DNA]</scope>
    <source>
        <strain evidence="2 3">Bd21</strain>
    </source>
</reference>